<organism evidence="4 5">
    <name type="scientific">Pedobacter heparinus (strain ATCC 13125 / DSM 2366 / CIP 104194 / JCM 7457 / NBRC 12017 / NCIMB 9290 / NRRL B-14731 / HIM 762-3)</name>
    <dbReference type="NCBI Taxonomy" id="485917"/>
    <lineage>
        <taxon>Bacteria</taxon>
        <taxon>Pseudomonadati</taxon>
        <taxon>Bacteroidota</taxon>
        <taxon>Sphingobacteriia</taxon>
        <taxon>Sphingobacteriales</taxon>
        <taxon>Sphingobacteriaceae</taxon>
        <taxon>Pedobacter</taxon>
    </lineage>
</organism>
<protein>
    <submittedName>
        <fullName evidence="4">Regulatory protein TetR</fullName>
    </submittedName>
</protein>
<evidence type="ECO:0000313" key="5">
    <source>
        <dbReference type="Proteomes" id="UP000000852"/>
    </source>
</evidence>
<evidence type="ECO:0000256" key="2">
    <source>
        <dbReference type="PROSITE-ProRule" id="PRU00335"/>
    </source>
</evidence>
<accession>C6Y3C5</accession>
<dbReference type="SUPFAM" id="SSF46689">
    <property type="entry name" value="Homeodomain-like"/>
    <property type="match status" value="1"/>
</dbReference>
<feature type="DNA-binding region" description="H-T-H motif" evidence="2">
    <location>
        <begin position="40"/>
        <end position="59"/>
    </location>
</feature>
<gene>
    <name evidence="4" type="ordered locus">Phep_3155</name>
</gene>
<feature type="domain" description="HTH tetR-type" evidence="3">
    <location>
        <begin position="19"/>
        <end position="77"/>
    </location>
</feature>
<dbReference type="EMBL" id="CP001681">
    <property type="protein sequence ID" value="ACU05350.1"/>
    <property type="molecule type" value="Genomic_DNA"/>
</dbReference>
<reference evidence="4 5" key="1">
    <citation type="journal article" date="2009" name="Stand. Genomic Sci.">
        <title>Complete genome sequence of Pedobacter heparinus type strain (HIM 762-3).</title>
        <authorList>
            <person name="Han C."/>
            <person name="Spring S."/>
            <person name="Lapidus A."/>
            <person name="Del Rio T.G."/>
            <person name="Tice H."/>
            <person name="Copeland A."/>
            <person name="Cheng J.F."/>
            <person name="Lucas S."/>
            <person name="Chen F."/>
            <person name="Nolan M."/>
            <person name="Bruce D."/>
            <person name="Goodwin L."/>
            <person name="Pitluck S."/>
            <person name="Ivanova N."/>
            <person name="Mavromatis K."/>
            <person name="Mikhailova N."/>
            <person name="Pati A."/>
            <person name="Chen A."/>
            <person name="Palaniappan K."/>
            <person name="Land M."/>
            <person name="Hauser L."/>
            <person name="Chang Y.J."/>
            <person name="Jeffries C.C."/>
            <person name="Saunders E."/>
            <person name="Chertkov O."/>
            <person name="Brettin T."/>
            <person name="Goker M."/>
            <person name="Rohde M."/>
            <person name="Bristow J."/>
            <person name="Eisen J.A."/>
            <person name="Markowitz V."/>
            <person name="Hugenholtz P."/>
            <person name="Kyrpides N.C."/>
            <person name="Klenk H.P."/>
            <person name="Detter J.C."/>
        </authorList>
    </citation>
    <scope>NUCLEOTIDE SEQUENCE [LARGE SCALE GENOMIC DNA]</scope>
    <source>
        <strain evidence="5">ATCC 13125 / DSM 2366 / CIP 104194 / JCM 7457 / NBRC 12017 / NCIMB 9290 / NRRL B-14731 / HIM 762-3</strain>
    </source>
</reference>
<name>C6Y3C5_PEDHD</name>
<dbReference type="eggNOG" id="COG1309">
    <property type="taxonomic scope" value="Bacteria"/>
</dbReference>
<dbReference type="Proteomes" id="UP000000852">
    <property type="component" value="Chromosome"/>
</dbReference>
<proteinExistence type="predicted"/>
<dbReference type="HOGENOM" id="CLU_069356_38_2_10"/>
<evidence type="ECO:0000259" key="3">
    <source>
        <dbReference type="PROSITE" id="PS50977"/>
    </source>
</evidence>
<evidence type="ECO:0000256" key="1">
    <source>
        <dbReference type="ARBA" id="ARBA00023125"/>
    </source>
</evidence>
<dbReference type="AlphaFoldDB" id="C6Y3C5"/>
<dbReference type="PROSITE" id="PS50977">
    <property type="entry name" value="HTH_TETR_2"/>
    <property type="match status" value="1"/>
</dbReference>
<dbReference type="Gene3D" id="1.10.357.10">
    <property type="entry name" value="Tetracycline Repressor, domain 2"/>
    <property type="match status" value="1"/>
</dbReference>
<sequence length="201" mass="23046">MYVSYLRNMSYIAAIMNPTDTQQKIIDAAIAIFNEDFSAPLEKVAEKAAITRRTLHRYFKDRNDLVMLCERDMQFKCRKSMAEAMNSSTVPLVQLENMLYAGINCGAKYSFFNKIHSRHEHQHNTENEACAEYDAMYENYKNIIFLLQENGQISRHLTVEWILTLFSSVINAAVQAESAGSIARNSVKKFAWYSFSKGIGI</sequence>
<dbReference type="STRING" id="485917.Phep_3155"/>
<dbReference type="GO" id="GO:0003677">
    <property type="term" value="F:DNA binding"/>
    <property type="evidence" value="ECO:0007669"/>
    <property type="project" value="UniProtKB-UniRule"/>
</dbReference>
<keyword evidence="5" id="KW-1185">Reference proteome</keyword>
<dbReference type="Pfam" id="PF00440">
    <property type="entry name" value="TetR_N"/>
    <property type="match status" value="1"/>
</dbReference>
<evidence type="ECO:0000313" key="4">
    <source>
        <dbReference type="EMBL" id="ACU05350.1"/>
    </source>
</evidence>
<dbReference type="InterPro" id="IPR001647">
    <property type="entry name" value="HTH_TetR"/>
</dbReference>
<dbReference type="KEGG" id="phe:Phep_3155"/>
<dbReference type="InterPro" id="IPR009057">
    <property type="entry name" value="Homeodomain-like_sf"/>
</dbReference>
<keyword evidence="1 2" id="KW-0238">DNA-binding</keyword>